<protein>
    <submittedName>
        <fullName evidence="3">Putative membrane protein</fullName>
    </submittedName>
</protein>
<feature type="transmembrane region" description="Helical" evidence="1">
    <location>
        <begin position="6"/>
        <end position="23"/>
    </location>
</feature>
<keyword evidence="1" id="KW-1133">Transmembrane helix</keyword>
<name>M6CLE7_9LEPT</name>
<feature type="transmembrane region" description="Helical" evidence="1">
    <location>
        <begin position="98"/>
        <end position="119"/>
    </location>
</feature>
<organism evidence="3 4">
    <name type="scientific">Leptospira alstonii serovar Sichuan str. 79601</name>
    <dbReference type="NCBI Taxonomy" id="1218565"/>
    <lineage>
        <taxon>Bacteria</taxon>
        <taxon>Pseudomonadati</taxon>
        <taxon>Spirochaetota</taxon>
        <taxon>Spirochaetia</taxon>
        <taxon>Leptospirales</taxon>
        <taxon>Leptospiraceae</taxon>
        <taxon>Leptospira</taxon>
    </lineage>
</organism>
<dbReference type="AlphaFoldDB" id="M6CLE7"/>
<evidence type="ECO:0000259" key="2">
    <source>
        <dbReference type="Pfam" id="PF16927"/>
    </source>
</evidence>
<sequence>MVSINIYNVSTGIFLLFLGVYILRIPPGKSVQKHFFGLCLLLAFWMFGLGFRGTLPTDLRGIVLNWILIPVLFIPIMLYTIVNSIFGNKNKLSKLRFILNFIVLPYLLFVTSIGDAVKIQDPFVFSYHPTINYHLIIAYSTFYVSLSCISILQAMIRDKGDERVRAFLLLSGIIIALFATILCVYVFPLLGLFYSSKLAVGLLPFSIIWAVAILHYDAFEIREHILEGEQPLPLLNRIASIPILKLFWFLDREEYYSRIISSKANVIQNVTHIHHELLWREEASSLNAKERAELLARIFSKRIR</sequence>
<dbReference type="RefSeq" id="WP_020774475.1">
    <property type="nucleotide sequence ID" value="NZ_ANIK01000078.1"/>
</dbReference>
<accession>M6CLE7</accession>
<feature type="domain" description="Histidine kinase N-terminal 7TM region" evidence="2">
    <location>
        <begin position="11"/>
        <end position="221"/>
    </location>
</feature>
<evidence type="ECO:0000256" key="1">
    <source>
        <dbReference type="SAM" id="Phobius"/>
    </source>
</evidence>
<feature type="transmembrane region" description="Helical" evidence="1">
    <location>
        <begin position="131"/>
        <end position="154"/>
    </location>
</feature>
<dbReference type="NCBIfam" id="NF047679">
    <property type="entry name" value="LIC10906_fam"/>
    <property type="match status" value="1"/>
</dbReference>
<evidence type="ECO:0000313" key="4">
    <source>
        <dbReference type="Proteomes" id="UP000011988"/>
    </source>
</evidence>
<dbReference type="InterPro" id="IPR031621">
    <property type="entry name" value="HisKA_7TM"/>
</dbReference>
<dbReference type="EMBL" id="ANIK01000078">
    <property type="protein sequence ID" value="EMJ92767.1"/>
    <property type="molecule type" value="Genomic_DNA"/>
</dbReference>
<keyword evidence="1" id="KW-0472">Membrane</keyword>
<keyword evidence="1" id="KW-0812">Transmembrane</keyword>
<evidence type="ECO:0000313" key="3">
    <source>
        <dbReference type="EMBL" id="EMJ92767.1"/>
    </source>
</evidence>
<feature type="transmembrane region" description="Helical" evidence="1">
    <location>
        <begin position="63"/>
        <end position="86"/>
    </location>
</feature>
<feature type="transmembrane region" description="Helical" evidence="1">
    <location>
        <begin position="35"/>
        <end position="51"/>
    </location>
</feature>
<dbReference type="OrthoDB" id="322739at2"/>
<reference evidence="3 4" key="1">
    <citation type="submission" date="2013-01" db="EMBL/GenBank/DDBJ databases">
        <authorList>
            <person name="Harkins D.M."/>
            <person name="Durkin A.S."/>
            <person name="Brinkac L.M."/>
            <person name="Haft D.H."/>
            <person name="Selengut J.D."/>
            <person name="Sanka R."/>
            <person name="DePew J."/>
            <person name="Purushe J."/>
            <person name="Galloway R.L."/>
            <person name="Vinetz J.M."/>
            <person name="Sutton G.G."/>
            <person name="Nierman W.C."/>
            <person name="Fouts D.E."/>
        </authorList>
    </citation>
    <scope>NUCLEOTIDE SEQUENCE [LARGE SCALE GENOMIC DNA]</scope>
    <source>
        <strain evidence="3 4">79601</strain>
    </source>
</reference>
<feature type="transmembrane region" description="Helical" evidence="1">
    <location>
        <begin position="166"/>
        <end position="187"/>
    </location>
</feature>
<comment type="caution">
    <text evidence="3">The sequence shown here is derived from an EMBL/GenBank/DDBJ whole genome shotgun (WGS) entry which is preliminary data.</text>
</comment>
<dbReference type="Pfam" id="PF16927">
    <property type="entry name" value="HisKA_7TM"/>
    <property type="match status" value="1"/>
</dbReference>
<feature type="transmembrane region" description="Helical" evidence="1">
    <location>
        <begin position="193"/>
        <end position="216"/>
    </location>
</feature>
<dbReference type="PATRIC" id="fig|1218565.3.peg.3434"/>
<gene>
    <name evidence="3" type="ORF">LEP1GSC194_2359</name>
</gene>
<dbReference type="Proteomes" id="UP000011988">
    <property type="component" value="Unassembled WGS sequence"/>
</dbReference>
<proteinExistence type="predicted"/>